<dbReference type="PANTHER" id="PTHR24392:SF49">
    <property type="entry name" value="PROTEIN HUNCHBACK"/>
    <property type="match status" value="1"/>
</dbReference>
<evidence type="ECO:0000256" key="5">
    <source>
        <dbReference type="ARBA" id="ARBA00022473"/>
    </source>
</evidence>
<comment type="subcellular location">
    <subcellularLocation>
        <location evidence="2">Nucleus</location>
    </subcellularLocation>
</comment>
<feature type="domain" description="C2H2-type" evidence="16">
    <location>
        <begin position="362"/>
        <end position="390"/>
    </location>
</feature>
<keyword evidence="11" id="KW-0238">DNA-binding</keyword>
<keyword evidence="8" id="KW-0677">Repeat</keyword>
<dbReference type="AlphaFoldDB" id="A0A8S0ZLE3"/>
<keyword evidence="7" id="KW-0479">Metal-binding</keyword>
<evidence type="ECO:0000256" key="11">
    <source>
        <dbReference type="ARBA" id="ARBA00023125"/>
    </source>
</evidence>
<evidence type="ECO:0000256" key="14">
    <source>
        <dbReference type="SAM" id="MobiDB-lite"/>
    </source>
</evidence>
<evidence type="ECO:0000256" key="9">
    <source>
        <dbReference type="ARBA" id="ARBA00022771"/>
    </source>
</evidence>
<dbReference type="PROSITE" id="PS50081">
    <property type="entry name" value="ZF_DAG_PE_2"/>
    <property type="match status" value="1"/>
</dbReference>
<dbReference type="PROSITE" id="PS50157">
    <property type="entry name" value="ZINC_FINGER_C2H2_2"/>
    <property type="match status" value="6"/>
</dbReference>
<dbReference type="InterPro" id="IPR013087">
    <property type="entry name" value="Znf_C2H2_type"/>
</dbReference>
<name>A0A8S0ZLE3_ARCPL</name>
<dbReference type="SUPFAM" id="SSF57667">
    <property type="entry name" value="beta-beta-alpha zinc fingers"/>
    <property type="match status" value="5"/>
</dbReference>
<feature type="domain" description="C2H2-type" evidence="16">
    <location>
        <begin position="175"/>
        <end position="202"/>
    </location>
</feature>
<dbReference type="InterPro" id="IPR002219">
    <property type="entry name" value="PKC_DAG/PE"/>
</dbReference>
<reference evidence="17 18" key="1">
    <citation type="submission" date="2020-04" db="EMBL/GenBank/DDBJ databases">
        <authorList>
            <person name="Wallbank WR R."/>
            <person name="Pardo Diaz C."/>
            <person name="Kozak K."/>
            <person name="Martin S."/>
            <person name="Jiggins C."/>
            <person name="Moest M."/>
            <person name="Warren A I."/>
            <person name="Byers J.R.P. K."/>
            <person name="Montejo-Kovacevich G."/>
            <person name="Yen C E."/>
        </authorList>
    </citation>
    <scope>NUCLEOTIDE SEQUENCE [LARGE SCALE GENOMIC DNA]</scope>
</reference>
<gene>
    <name evidence="17" type="ORF">APLA_LOCUS6128</name>
</gene>
<feature type="domain" description="C2H2-type" evidence="16">
    <location>
        <begin position="83"/>
        <end position="110"/>
    </location>
</feature>
<dbReference type="InterPro" id="IPR036236">
    <property type="entry name" value="Znf_C2H2_sf"/>
</dbReference>
<dbReference type="OrthoDB" id="3269380at2759"/>
<evidence type="ECO:0000256" key="2">
    <source>
        <dbReference type="ARBA" id="ARBA00004123"/>
    </source>
</evidence>
<feature type="region of interest" description="Disordered" evidence="14">
    <location>
        <begin position="1"/>
        <end position="35"/>
    </location>
</feature>
<comment type="caution">
    <text evidence="17">The sequence shown here is derived from an EMBL/GenBank/DDBJ whole genome shotgun (WGS) entry which is preliminary data.</text>
</comment>
<comment type="similarity">
    <text evidence="3">Belongs to the hunchback C2H2-type zinc-finger protein family.</text>
</comment>
<feature type="compositionally biased region" description="Basic and acidic residues" evidence="14">
    <location>
        <begin position="54"/>
        <end position="65"/>
    </location>
</feature>
<keyword evidence="6" id="KW-0302">Gap protein</keyword>
<evidence type="ECO:0000313" key="17">
    <source>
        <dbReference type="EMBL" id="CAB3233542.1"/>
    </source>
</evidence>
<keyword evidence="5" id="KW-0217">Developmental protein</keyword>
<dbReference type="GO" id="GO:0003677">
    <property type="term" value="F:DNA binding"/>
    <property type="evidence" value="ECO:0007669"/>
    <property type="project" value="UniProtKB-KW"/>
</dbReference>
<feature type="domain" description="Phorbol-ester/DAG-type" evidence="15">
    <location>
        <begin position="383"/>
        <end position="442"/>
    </location>
</feature>
<keyword evidence="10" id="KW-0862">Zinc</keyword>
<dbReference type="SMART" id="SM00355">
    <property type="entry name" value="ZnF_C2H2"/>
    <property type="match status" value="13"/>
</dbReference>
<feature type="domain" description="C2H2-type" evidence="16">
    <location>
        <begin position="474"/>
        <end position="501"/>
    </location>
</feature>
<dbReference type="GO" id="GO:0005634">
    <property type="term" value="C:nucleus"/>
    <property type="evidence" value="ECO:0007669"/>
    <property type="project" value="UniProtKB-SubCell"/>
</dbReference>
<keyword evidence="12" id="KW-0539">Nucleus</keyword>
<feature type="domain" description="C2H2-type" evidence="16">
    <location>
        <begin position="502"/>
        <end position="530"/>
    </location>
</feature>
<evidence type="ECO:0000259" key="16">
    <source>
        <dbReference type="PROSITE" id="PS50157"/>
    </source>
</evidence>
<feature type="region of interest" description="Disordered" evidence="14">
    <location>
        <begin position="53"/>
        <end position="73"/>
    </location>
</feature>
<comment type="function">
    <text evidence="1">Gap class segmentation protein that controls development of head structures.</text>
</comment>
<dbReference type="PROSITE" id="PS00028">
    <property type="entry name" value="ZINC_FINGER_C2H2_1"/>
    <property type="match status" value="1"/>
</dbReference>
<keyword evidence="9 13" id="KW-0863">Zinc-finger</keyword>
<proteinExistence type="inferred from homology"/>
<dbReference type="Proteomes" id="UP000494256">
    <property type="component" value="Unassembled WGS sequence"/>
</dbReference>
<dbReference type="PANTHER" id="PTHR24392">
    <property type="entry name" value="ZINC FINGER PROTEIN"/>
    <property type="match status" value="1"/>
</dbReference>
<evidence type="ECO:0000256" key="10">
    <source>
        <dbReference type="ARBA" id="ARBA00022833"/>
    </source>
</evidence>
<evidence type="ECO:0000256" key="1">
    <source>
        <dbReference type="ARBA" id="ARBA00003983"/>
    </source>
</evidence>
<feature type="compositionally biased region" description="Basic and acidic residues" evidence="14">
    <location>
        <begin position="1"/>
        <end position="16"/>
    </location>
</feature>
<dbReference type="Pfam" id="PF00096">
    <property type="entry name" value="zf-C2H2"/>
    <property type="match status" value="1"/>
</dbReference>
<dbReference type="Gene3D" id="3.30.160.60">
    <property type="entry name" value="Classic Zinc Finger"/>
    <property type="match status" value="5"/>
</dbReference>
<evidence type="ECO:0000256" key="13">
    <source>
        <dbReference type="PROSITE-ProRule" id="PRU00042"/>
    </source>
</evidence>
<accession>A0A8S0ZLE3</accession>
<feature type="domain" description="C2H2-type" evidence="16">
    <location>
        <begin position="147"/>
        <end position="174"/>
    </location>
</feature>
<evidence type="ECO:0000256" key="3">
    <source>
        <dbReference type="ARBA" id="ARBA00007746"/>
    </source>
</evidence>
<protein>
    <recommendedName>
        <fullName evidence="4">Protein hunchback</fullName>
    </recommendedName>
</protein>
<evidence type="ECO:0000256" key="4">
    <source>
        <dbReference type="ARBA" id="ARBA00013638"/>
    </source>
</evidence>
<evidence type="ECO:0000256" key="7">
    <source>
        <dbReference type="ARBA" id="ARBA00022723"/>
    </source>
</evidence>
<dbReference type="EMBL" id="CADEBD010000293">
    <property type="protein sequence ID" value="CAB3233542.1"/>
    <property type="molecule type" value="Genomic_DNA"/>
</dbReference>
<evidence type="ECO:0000313" key="18">
    <source>
        <dbReference type="Proteomes" id="UP000494256"/>
    </source>
</evidence>
<evidence type="ECO:0000256" key="6">
    <source>
        <dbReference type="ARBA" id="ARBA00022492"/>
    </source>
</evidence>
<evidence type="ECO:0000256" key="12">
    <source>
        <dbReference type="ARBA" id="ARBA00023242"/>
    </source>
</evidence>
<organism evidence="17 18">
    <name type="scientific">Arctia plantaginis</name>
    <name type="common">Wood tiger moth</name>
    <name type="synonym">Phalaena plantaginis</name>
    <dbReference type="NCBI Taxonomy" id="874455"/>
    <lineage>
        <taxon>Eukaryota</taxon>
        <taxon>Metazoa</taxon>
        <taxon>Ecdysozoa</taxon>
        <taxon>Arthropoda</taxon>
        <taxon>Hexapoda</taxon>
        <taxon>Insecta</taxon>
        <taxon>Pterygota</taxon>
        <taxon>Neoptera</taxon>
        <taxon>Endopterygota</taxon>
        <taxon>Lepidoptera</taxon>
        <taxon>Glossata</taxon>
        <taxon>Ditrysia</taxon>
        <taxon>Noctuoidea</taxon>
        <taxon>Erebidae</taxon>
        <taxon>Arctiinae</taxon>
        <taxon>Arctia</taxon>
    </lineage>
</organism>
<evidence type="ECO:0000256" key="8">
    <source>
        <dbReference type="ARBA" id="ARBA00022737"/>
    </source>
</evidence>
<dbReference type="GO" id="GO:0008270">
    <property type="term" value="F:zinc ion binding"/>
    <property type="evidence" value="ECO:0007669"/>
    <property type="project" value="UniProtKB-KW"/>
</dbReference>
<sequence>MSETKEDGTISKREENLEQVVDDETKSQSSEESNDVSMFASVWVKVEVMEEGPEFEKPLPEKEKLTSTSKRKKRKPQKVLKTLQCEECDYTTVYKNCLQLHILGHTNFKPFSCDSCDYVTKYPSSLQRHVLTQHGETTDKEKELSVYTCEQCPYTSYYKCNLNSHKRKHKLEKEFKCDHCPYTTAYRHNFVKHSKVHNKTDSHRYKCDKCPFVTKFEGHITRHLAKIHNEVSDKANRCDLCDFSTKVRWRLNIHKQRSKQEEVMKCNYCDFETFYRCESKKHKVTHYSEIYVPKNSTPYQGNAFNYQETNSDPPVYDITLEAPETASQTPQKKNNHYKIDPVCEVDWNNIQVSESSDKDKPFKCTMCQYTARFKASVQRHYQRHHTGSHNRPYKCVNCDFSTKTKDQISLHNKRSQSDLEIFCQNCNFSTHFKCQYVMHQKCHYEHKCTVCSYTCKNKYEITKHYSMVHLGNSLKCRYCDYKAFRLETLQCHETIHTGHKPFKCSYCNYMSVRKSLLVNHVKRYHSDVKVEPTVISDSKIESLKMSSDELADQSGVLQDYYDCQASISMNQTGPV</sequence>
<evidence type="ECO:0000259" key="15">
    <source>
        <dbReference type="PROSITE" id="PS50081"/>
    </source>
</evidence>